<dbReference type="CDD" id="cd07416">
    <property type="entry name" value="MPP_PP2B"/>
    <property type="match status" value="1"/>
</dbReference>
<dbReference type="FunFam" id="3.60.21.10:FF:000002">
    <property type="entry name" value="Serine/threonine-protein phosphatase"/>
    <property type="match status" value="1"/>
</dbReference>
<evidence type="ECO:0000256" key="6">
    <source>
        <dbReference type="ARBA" id="ARBA00022801"/>
    </source>
</evidence>
<dbReference type="InterPro" id="IPR029052">
    <property type="entry name" value="Metallo-depent_PP-like"/>
</dbReference>
<accession>M2QCA5</accession>
<comment type="catalytic activity">
    <reaction evidence="12 13">
        <text>O-phospho-L-threonyl-[protein] + H2O = L-threonyl-[protein] + phosphate</text>
        <dbReference type="Rhea" id="RHEA:47004"/>
        <dbReference type="Rhea" id="RHEA-COMP:11060"/>
        <dbReference type="Rhea" id="RHEA-COMP:11605"/>
        <dbReference type="ChEBI" id="CHEBI:15377"/>
        <dbReference type="ChEBI" id="CHEBI:30013"/>
        <dbReference type="ChEBI" id="CHEBI:43474"/>
        <dbReference type="ChEBI" id="CHEBI:61977"/>
        <dbReference type="EC" id="3.1.3.16"/>
    </reaction>
</comment>
<comment type="cofactor">
    <cofactor evidence="2">
        <name>Fe(3+)</name>
        <dbReference type="ChEBI" id="CHEBI:29034"/>
    </cofactor>
</comment>
<evidence type="ECO:0000313" key="17">
    <source>
        <dbReference type="Proteomes" id="UP000016930"/>
    </source>
</evidence>
<reference evidence="16 17" key="1">
    <citation type="journal article" date="2012" name="Proc. Natl. Acad. Sci. U.S.A.">
        <title>Comparative genomics of Ceriporiopsis subvermispora and Phanerochaete chrysosporium provide insight into selective ligninolysis.</title>
        <authorList>
            <person name="Fernandez-Fueyo E."/>
            <person name="Ruiz-Duenas F.J."/>
            <person name="Ferreira P."/>
            <person name="Floudas D."/>
            <person name="Hibbett D.S."/>
            <person name="Canessa P."/>
            <person name="Larrondo L.F."/>
            <person name="James T.Y."/>
            <person name="Seelenfreund D."/>
            <person name="Lobos S."/>
            <person name="Polanco R."/>
            <person name="Tello M."/>
            <person name="Honda Y."/>
            <person name="Watanabe T."/>
            <person name="Watanabe T."/>
            <person name="Ryu J.S."/>
            <person name="Kubicek C.P."/>
            <person name="Schmoll M."/>
            <person name="Gaskell J."/>
            <person name="Hammel K.E."/>
            <person name="St John F.J."/>
            <person name="Vanden Wymelenberg A."/>
            <person name="Sabat G."/>
            <person name="Splinter BonDurant S."/>
            <person name="Syed K."/>
            <person name="Yadav J.S."/>
            <person name="Doddapaneni H."/>
            <person name="Subramanian V."/>
            <person name="Lavin J.L."/>
            <person name="Oguiza J.A."/>
            <person name="Perez G."/>
            <person name="Pisabarro A.G."/>
            <person name="Ramirez L."/>
            <person name="Santoyo F."/>
            <person name="Master E."/>
            <person name="Coutinho P.M."/>
            <person name="Henrissat B."/>
            <person name="Lombard V."/>
            <person name="Magnuson J.K."/>
            <person name="Kuees U."/>
            <person name="Hori C."/>
            <person name="Igarashi K."/>
            <person name="Samejima M."/>
            <person name="Held B.W."/>
            <person name="Barry K.W."/>
            <person name="LaButti K.M."/>
            <person name="Lapidus A."/>
            <person name="Lindquist E.A."/>
            <person name="Lucas S.M."/>
            <person name="Riley R."/>
            <person name="Salamov A.A."/>
            <person name="Hoffmeister D."/>
            <person name="Schwenk D."/>
            <person name="Hadar Y."/>
            <person name="Yarden O."/>
            <person name="de Vries R.P."/>
            <person name="Wiebenga A."/>
            <person name="Stenlid J."/>
            <person name="Eastwood D."/>
            <person name="Grigoriev I.V."/>
            <person name="Berka R.M."/>
            <person name="Blanchette R.A."/>
            <person name="Kersten P."/>
            <person name="Martinez A.T."/>
            <person name="Vicuna R."/>
            <person name="Cullen D."/>
        </authorList>
    </citation>
    <scope>NUCLEOTIDE SEQUENCE [LARGE SCALE GENOMIC DNA]</scope>
    <source>
        <strain evidence="16 17">B</strain>
    </source>
</reference>
<dbReference type="InterPro" id="IPR006186">
    <property type="entry name" value="Ser/Thr-sp_prot-phosphatase"/>
</dbReference>
<gene>
    <name evidence="16" type="ORF">CERSUDRAFT_116822</name>
</gene>
<dbReference type="GO" id="GO:0046872">
    <property type="term" value="F:metal ion binding"/>
    <property type="evidence" value="ECO:0007669"/>
    <property type="project" value="UniProtKB-KW"/>
</dbReference>
<evidence type="ECO:0000256" key="13">
    <source>
        <dbReference type="RuleBase" id="RU004273"/>
    </source>
</evidence>
<dbReference type="Pfam" id="PF00149">
    <property type="entry name" value="Metallophos"/>
    <property type="match status" value="1"/>
</dbReference>
<evidence type="ECO:0000256" key="2">
    <source>
        <dbReference type="ARBA" id="ARBA00001965"/>
    </source>
</evidence>
<sequence length="661" mass="73469">MSRTQSQIEKAIGQIKERGPIPDIDFTQHQLENGFTISTQERVVKEVQAPAMSVPTDAQFYSSEDPTKPDVAFLKNHFYREGRVTEEQALFILEKGTELLRAEPNLLYVDAPVTVCGDIHGQYYDLMKLFEIGGSPANTRYLFLGDYVDRGYFSIECVLYLWSLKIWYPETMFLLRGNHECRHLTDYFTFKLECKRKYSERIYEACMQSFCALPLAAIMNKQFFCIHGGLSPELHTLDDIRNIDRFREPPTQGLMCDMLWSDPVEDFGQERMSDSFVHNHVRGCSYFFTYQAACQFLERNKLLSIIRAHEAQDAGYRMYRKTRSTGFPSVMTLFSAPNYLDVYNNKAAILKYESNVLNIRQFNSTPHPYWLPNFMDAFTWSLPFVGEKITDMLLAMLNTCTKEELEESSDEEAVASPTTPVSEESAERRKVIKNKILAVGRMARVFALLREESEKVSELKSVSGSGRLPYGTLALGAEGIKDAISSFEDARKSDIENERLPPDLYDAESEEGKAILSNPSTPATPPGGAPSPLPANGVAAALEQAIASGSTPISPISPMSSVSPTIPGSPISPTSSSMTMPFRRGHGRQASLGTTMTSPSTRRRSLESTMSLIKEAVDGKGPYQDPELVQLADQIAGNTGTNGAAGSESERTAPAATGTPS</sequence>
<dbReference type="InterPro" id="IPR041751">
    <property type="entry name" value="MPP_PP2B"/>
</dbReference>
<evidence type="ECO:0000256" key="5">
    <source>
        <dbReference type="ARBA" id="ARBA00022723"/>
    </source>
</evidence>
<dbReference type="GO" id="GO:0097720">
    <property type="term" value="P:calcineurin-mediated signaling"/>
    <property type="evidence" value="ECO:0007669"/>
    <property type="project" value="InterPro"/>
</dbReference>
<feature type="compositionally biased region" description="Low complexity" evidence="14">
    <location>
        <begin position="636"/>
        <end position="646"/>
    </location>
</feature>
<comment type="cofactor">
    <cofactor evidence="1">
        <name>Zn(2+)</name>
        <dbReference type="ChEBI" id="CHEBI:29105"/>
    </cofactor>
</comment>
<evidence type="ECO:0000256" key="1">
    <source>
        <dbReference type="ARBA" id="ARBA00001947"/>
    </source>
</evidence>
<name>M2QCA5_CERS8</name>
<dbReference type="InterPro" id="IPR004843">
    <property type="entry name" value="Calcineurin-like_PHP"/>
</dbReference>
<evidence type="ECO:0000256" key="10">
    <source>
        <dbReference type="ARBA" id="ARBA00023004"/>
    </source>
</evidence>
<protein>
    <recommendedName>
        <fullName evidence="13">Serine/threonine-protein phosphatase</fullName>
        <ecNumber evidence="13">3.1.3.16</ecNumber>
    </recommendedName>
</protein>
<evidence type="ECO:0000256" key="8">
    <source>
        <dbReference type="ARBA" id="ARBA00022860"/>
    </source>
</evidence>
<dbReference type="SUPFAM" id="SSF56300">
    <property type="entry name" value="Metallo-dependent phosphatases"/>
    <property type="match status" value="1"/>
</dbReference>
<dbReference type="OrthoDB" id="5593063at2759"/>
<dbReference type="HOGENOM" id="CLU_004962_6_1_1"/>
<comment type="similarity">
    <text evidence="3">Belongs to the PPP phosphatase family. PP-2B subfamily.</text>
</comment>
<evidence type="ECO:0000256" key="4">
    <source>
        <dbReference type="ARBA" id="ARBA00011112"/>
    </source>
</evidence>
<evidence type="ECO:0000256" key="7">
    <source>
        <dbReference type="ARBA" id="ARBA00022833"/>
    </source>
</evidence>
<feature type="region of interest" description="Disordered" evidence="14">
    <location>
        <begin position="405"/>
        <end position="426"/>
    </location>
</feature>
<organism evidence="16 17">
    <name type="scientific">Ceriporiopsis subvermispora (strain B)</name>
    <name type="common">White-rot fungus</name>
    <name type="synonym">Gelatoporia subvermispora</name>
    <dbReference type="NCBI Taxonomy" id="914234"/>
    <lineage>
        <taxon>Eukaryota</taxon>
        <taxon>Fungi</taxon>
        <taxon>Dikarya</taxon>
        <taxon>Basidiomycota</taxon>
        <taxon>Agaricomycotina</taxon>
        <taxon>Agaricomycetes</taxon>
        <taxon>Polyporales</taxon>
        <taxon>Gelatoporiaceae</taxon>
        <taxon>Gelatoporia</taxon>
    </lineage>
</organism>
<evidence type="ECO:0000256" key="11">
    <source>
        <dbReference type="ARBA" id="ARBA00047761"/>
    </source>
</evidence>
<dbReference type="EMBL" id="KB445802">
    <property type="protein sequence ID" value="EMD34648.1"/>
    <property type="molecule type" value="Genomic_DNA"/>
</dbReference>
<dbReference type="AlphaFoldDB" id="M2QCA5"/>
<dbReference type="SMART" id="SM00156">
    <property type="entry name" value="PP2Ac"/>
    <property type="match status" value="1"/>
</dbReference>
<keyword evidence="7" id="KW-0862">Zinc</keyword>
<evidence type="ECO:0000256" key="3">
    <source>
        <dbReference type="ARBA" id="ARBA00009905"/>
    </source>
</evidence>
<keyword evidence="17" id="KW-1185">Reference proteome</keyword>
<dbReference type="PROSITE" id="PS00125">
    <property type="entry name" value="SER_THR_PHOSPHATASE"/>
    <property type="match status" value="1"/>
</dbReference>
<keyword evidence="10" id="KW-0408">Iron</keyword>
<feature type="domain" description="Serine/threonine specific protein phosphatases" evidence="15">
    <location>
        <begin position="175"/>
        <end position="180"/>
    </location>
</feature>
<dbReference type="PRINTS" id="PR00114">
    <property type="entry name" value="STPHPHTASE"/>
</dbReference>
<evidence type="ECO:0000259" key="15">
    <source>
        <dbReference type="PROSITE" id="PS00125"/>
    </source>
</evidence>
<evidence type="ECO:0000256" key="14">
    <source>
        <dbReference type="SAM" id="MobiDB-lite"/>
    </source>
</evidence>
<dbReference type="InterPro" id="IPR043360">
    <property type="entry name" value="PP2B"/>
</dbReference>
<proteinExistence type="inferred from homology"/>
<evidence type="ECO:0000256" key="9">
    <source>
        <dbReference type="ARBA" id="ARBA00022912"/>
    </source>
</evidence>
<dbReference type="PANTHER" id="PTHR45673">
    <property type="entry name" value="SERINE/THREONINE-PROTEIN PHOSPHATASE 2B CATALYTIC SUBUNIT 1-RELATED"/>
    <property type="match status" value="1"/>
</dbReference>
<keyword evidence="6 13" id="KW-0378">Hydrolase</keyword>
<dbReference type="Proteomes" id="UP000016930">
    <property type="component" value="Unassembled WGS sequence"/>
</dbReference>
<comment type="subunit">
    <text evidence="4">Composed of two components (A and B), the A component is the catalytic subunit and the B component confers calcium sensitivity.</text>
</comment>
<keyword evidence="9" id="KW-0904">Protein phosphatase</keyword>
<evidence type="ECO:0000313" key="16">
    <source>
        <dbReference type="EMBL" id="EMD34648.1"/>
    </source>
</evidence>
<keyword evidence="8" id="KW-0112">Calmodulin-binding</keyword>
<dbReference type="STRING" id="914234.M2QCA5"/>
<dbReference type="Gene3D" id="3.60.21.10">
    <property type="match status" value="1"/>
</dbReference>
<dbReference type="EC" id="3.1.3.16" evidence="13"/>
<comment type="catalytic activity">
    <reaction evidence="11">
        <text>O-phospho-L-seryl-[protein] + H2O = L-seryl-[protein] + phosphate</text>
        <dbReference type="Rhea" id="RHEA:20629"/>
        <dbReference type="Rhea" id="RHEA-COMP:9863"/>
        <dbReference type="Rhea" id="RHEA-COMP:11604"/>
        <dbReference type="ChEBI" id="CHEBI:15377"/>
        <dbReference type="ChEBI" id="CHEBI:29999"/>
        <dbReference type="ChEBI" id="CHEBI:43474"/>
        <dbReference type="ChEBI" id="CHEBI:83421"/>
        <dbReference type="EC" id="3.1.3.16"/>
    </reaction>
</comment>
<keyword evidence="5" id="KW-0479">Metal-binding</keyword>
<dbReference type="GO" id="GO:0033192">
    <property type="term" value="F:calmodulin-dependent protein phosphatase activity"/>
    <property type="evidence" value="ECO:0007669"/>
    <property type="project" value="InterPro"/>
</dbReference>
<dbReference type="GO" id="GO:0005516">
    <property type="term" value="F:calmodulin binding"/>
    <property type="evidence" value="ECO:0007669"/>
    <property type="project" value="UniProtKB-KW"/>
</dbReference>
<feature type="region of interest" description="Disordered" evidence="14">
    <location>
        <begin position="509"/>
        <end position="530"/>
    </location>
</feature>
<evidence type="ECO:0000256" key="12">
    <source>
        <dbReference type="ARBA" id="ARBA00048336"/>
    </source>
</evidence>
<feature type="region of interest" description="Disordered" evidence="14">
    <location>
        <begin position="587"/>
        <end position="606"/>
    </location>
</feature>
<feature type="region of interest" description="Disordered" evidence="14">
    <location>
        <begin position="635"/>
        <end position="661"/>
    </location>
</feature>